<feature type="transmembrane region" description="Helical" evidence="2">
    <location>
        <begin position="233"/>
        <end position="257"/>
    </location>
</feature>
<dbReference type="EMBL" id="JACAZI010000016">
    <property type="protein sequence ID" value="KAF7342972.1"/>
    <property type="molecule type" value="Genomic_DNA"/>
</dbReference>
<evidence type="ECO:0000313" key="5">
    <source>
        <dbReference type="Proteomes" id="UP000620124"/>
    </source>
</evidence>
<evidence type="ECO:0000256" key="2">
    <source>
        <dbReference type="SAM" id="Phobius"/>
    </source>
</evidence>
<keyword evidence="5" id="KW-1185">Reference proteome</keyword>
<sequence length="341" mass="37515">MASELFLKDLTKFILGGWDLGIYGDLMLQGALFAQFAHFASLYHRDIASIRTFVWLLFAMTTLKTVQCLVILWIQNVKHFGDILSAGNMFNTEWTEQFNVGLSAIIAFYVQLFFCQRLWALSRNKYIIAVILGIFVFALIAGFVAGAFTLVLDTRRSQWTSIHLGVTVTGDILLTGSTAFFLLRHSKEVLPETAGMLRAILRLTLQSAAPAAICALVNLITNQVGSATDGANAWTMLGIISSVILPKLYAVSAMWTLNSRKDIRLARSNGQNTSSTEGRSGGLSGGRRPTHNLELGAISGIRTMPIQVRAQVQTVQHTDPEDMYSPKAGLDDLSDHIRSKN</sequence>
<keyword evidence="2" id="KW-0472">Membrane</keyword>
<accession>A0A8H7CP10</accession>
<name>A0A8H7CP10_9AGAR</name>
<protein>
    <recommendedName>
        <fullName evidence="3">DUF6534 domain-containing protein</fullName>
    </recommendedName>
</protein>
<dbReference type="Proteomes" id="UP000620124">
    <property type="component" value="Unassembled WGS sequence"/>
</dbReference>
<comment type="caution">
    <text evidence="4">The sequence shown here is derived from an EMBL/GenBank/DDBJ whole genome shotgun (WGS) entry which is preliminary data.</text>
</comment>
<feature type="transmembrane region" description="Helical" evidence="2">
    <location>
        <begin position="126"/>
        <end position="150"/>
    </location>
</feature>
<feature type="region of interest" description="Disordered" evidence="1">
    <location>
        <begin position="266"/>
        <end position="289"/>
    </location>
</feature>
<gene>
    <name evidence="4" type="ORF">MVEN_01727300</name>
</gene>
<dbReference type="Pfam" id="PF20152">
    <property type="entry name" value="DUF6534"/>
    <property type="match status" value="1"/>
</dbReference>
<organism evidence="4 5">
    <name type="scientific">Mycena venus</name>
    <dbReference type="NCBI Taxonomy" id="2733690"/>
    <lineage>
        <taxon>Eukaryota</taxon>
        <taxon>Fungi</taxon>
        <taxon>Dikarya</taxon>
        <taxon>Basidiomycota</taxon>
        <taxon>Agaricomycotina</taxon>
        <taxon>Agaricomycetes</taxon>
        <taxon>Agaricomycetidae</taxon>
        <taxon>Agaricales</taxon>
        <taxon>Marasmiineae</taxon>
        <taxon>Mycenaceae</taxon>
        <taxon>Mycena</taxon>
    </lineage>
</organism>
<evidence type="ECO:0000256" key="1">
    <source>
        <dbReference type="SAM" id="MobiDB-lite"/>
    </source>
</evidence>
<dbReference type="AlphaFoldDB" id="A0A8H7CP10"/>
<feature type="region of interest" description="Disordered" evidence="1">
    <location>
        <begin position="312"/>
        <end position="341"/>
    </location>
</feature>
<reference evidence="4" key="1">
    <citation type="submission" date="2020-05" db="EMBL/GenBank/DDBJ databases">
        <title>Mycena genomes resolve the evolution of fungal bioluminescence.</title>
        <authorList>
            <person name="Tsai I.J."/>
        </authorList>
    </citation>
    <scope>NUCLEOTIDE SEQUENCE</scope>
    <source>
        <strain evidence="4">CCC161011</strain>
    </source>
</reference>
<evidence type="ECO:0000313" key="4">
    <source>
        <dbReference type="EMBL" id="KAF7342972.1"/>
    </source>
</evidence>
<feature type="transmembrane region" description="Helical" evidence="2">
    <location>
        <begin position="203"/>
        <end position="221"/>
    </location>
</feature>
<feature type="domain" description="DUF6534" evidence="3">
    <location>
        <begin position="168"/>
        <end position="261"/>
    </location>
</feature>
<proteinExistence type="predicted"/>
<dbReference type="PANTHER" id="PTHR40465:SF1">
    <property type="entry name" value="DUF6534 DOMAIN-CONTAINING PROTEIN"/>
    <property type="match status" value="1"/>
</dbReference>
<dbReference type="InterPro" id="IPR045339">
    <property type="entry name" value="DUF6534"/>
</dbReference>
<keyword evidence="2" id="KW-1133">Transmembrane helix</keyword>
<dbReference type="OrthoDB" id="3268841at2759"/>
<evidence type="ECO:0000259" key="3">
    <source>
        <dbReference type="Pfam" id="PF20152"/>
    </source>
</evidence>
<feature type="transmembrane region" description="Helical" evidence="2">
    <location>
        <begin position="20"/>
        <end position="41"/>
    </location>
</feature>
<feature type="transmembrane region" description="Helical" evidence="2">
    <location>
        <begin position="162"/>
        <end position="183"/>
    </location>
</feature>
<feature type="transmembrane region" description="Helical" evidence="2">
    <location>
        <begin position="94"/>
        <end position="114"/>
    </location>
</feature>
<keyword evidence="2" id="KW-0812">Transmembrane</keyword>
<dbReference type="PANTHER" id="PTHR40465">
    <property type="entry name" value="CHROMOSOME 1, WHOLE GENOME SHOTGUN SEQUENCE"/>
    <property type="match status" value="1"/>
</dbReference>
<feature type="transmembrane region" description="Helical" evidence="2">
    <location>
        <begin position="53"/>
        <end position="74"/>
    </location>
</feature>
<feature type="compositionally biased region" description="Basic and acidic residues" evidence="1">
    <location>
        <begin position="329"/>
        <end position="341"/>
    </location>
</feature>